<dbReference type="GO" id="GO:0030674">
    <property type="term" value="F:protein-macromolecule adaptor activity"/>
    <property type="evidence" value="ECO:0007669"/>
    <property type="project" value="TreeGrafter"/>
</dbReference>
<dbReference type="InterPro" id="IPR006966">
    <property type="entry name" value="Peroxin-3"/>
</dbReference>
<keyword evidence="3" id="KW-1185">Reference proteome</keyword>
<dbReference type="PANTHER" id="PTHR28080">
    <property type="entry name" value="PEROXISOMAL BIOGENESIS FACTOR 3"/>
    <property type="match status" value="1"/>
</dbReference>
<dbReference type="GO" id="GO:0005778">
    <property type="term" value="C:peroxisomal membrane"/>
    <property type="evidence" value="ECO:0007669"/>
    <property type="project" value="InterPro"/>
</dbReference>
<gene>
    <name evidence="2" type="primary">PEX3_3</name>
    <name evidence="2" type="ORF">PGT21_000147</name>
</gene>
<protein>
    <submittedName>
        <fullName evidence="2">Peroxin</fullName>
    </submittedName>
</protein>
<dbReference type="AlphaFoldDB" id="A0A5B0Q120"/>
<reference evidence="2 3" key="1">
    <citation type="submission" date="2019-05" db="EMBL/GenBank/DDBJ databases">
        <title>Emergence of the Ug99 lineage of the wheat stem rust pathogen through somatic hybridization.</title>
        <authorList>
            <person name="Li F."/>
            <person name="Upadhyaya N.M."/>
            <person name="Sperschneider J."/>
            <person name="Matny O."/>
            <person name="Nguyen-Phuc H."/>
            <person name="Mago R."/>
            <person name="Raley C."/>
            <person name="Miller M.E."/>
            <person name="Silverstein K.A.T."/>
            <person name="Henningsen E."/>
            <person name="Hirsch C.D."/>
            <person name="Visser B."/>
            <person name="Pretorius Z.A."/>
            <person name="Steffenson B.J."/>
            <person name="Schwessinger B."/>
            <person name="Dodds P.N."/>
            <person name="Figueroa M."/>
        </authorList>
    </citation>
    <scope>NUCLEOTIDE SEQUENCE [LARGE SCALE GENOMIC DNA]</scope>
    <source>
        <strain evidence="2">21-0</strain>
    </source>
</reference>
<name>A0A5B0Q120_PUCGR</name>
<evidence type="ECO:0000313" key="3">
    <source>
        <dbReference type="Proteomes" id="UP000324748"/>
    </source>
</evidence>
<feature type="compositionally biased region" description="Polar residues" evidence="1">
    <location>
        <begin position="44"/>
        <end position="60"/>
    </location>
</feature>
<organism evidence="2 3">
    <name type="scientific">Puccinia graminis f. sp. tritici</name>
    <dbReference type="NCBI Taxonomy" id="56615"/>
    <lineage>
        <taxon>Eukaryota</taxon>
        <taxon>Fungi</taxon>
        <taxon>Dikarya</taxon>
        <taxon>Basidiomycota</taxon>
        <taxon>Pucciniomycotina</taxon>
        <taxon>Pucciniomycetes</taxon>
        <taxon>Pucciniales</taxon>
        <taxon>Pucciniaceae</taxon>
        <taxon>Puccinia</taxon>
    </lineage>
</organism>
<comment type="caution">
    <text evidence="2">The sequence shown here is derived from an EMBL/GenBank/DDBJ whole genome shotgun (WGS) entry which is preliminary data.</text>
</comment>
<dbReference type="OrthoDB" id="45930at2759"/>
<dbReference type="GO" id="GO:0045046">
    <property type="term" value="P:protein import into peroxisome membrane"/>
    <property type="evidence" value="ECO:0007669"/>
    <property type="project" value="TreeGrafter"/>
</dbReference>
<evidence type="ECO:0000313" key="2">
    <source>
        <dbReference type="EMBL" id="KAA1106773.1"/>
    </source>
</evidence>
<feature type="region of interest" description="Disordered" evidence="1">
    <location>
        <begin position="28"/>
        <end position="148"/>
    </location>
</feature>
<evidence type="ECO:0000256" key="1">
    <source>
        <dbReference type="SAM" id="MobiDB-lite"/>
    </source>
</evidence>
<dbReference type="Proteomes" id="UP000324748">
    <property type="component" value="Unassembled WGS sequence"/>
</dbReference>
<dbReference type="EMBL" id="VSWC01000035">
    <property type="protein sequence ID" value="KAA1106773.1"/>
    <property type="molecule type" value="Genomic_DNA"/>
</dbReference>
<accession>A0A5B0Q120</accession>
<feature type="compositionally biased region" description="Polar residues" evidence="1">
    <location>
        <begin position="91"/>
        <end position="102"/>
    </location>
</feature>
<feature type="compositionally biased region" description="Basic residues" evidence="1">
    <location>
        <begin position="28"/>
        <end position="41"/>
    </location>
</feature>
<dbReference type="Pfam" id="PF04882">
    <property type="entry name" value="Peroxin-3"/>
    <property type="match status" value="1"/>
</dbReference>
<proteinExistence type="predicted"/>
<dbReference type="PANTHER" id="PTHR28080:SF1">
    <property type="entry name" value="PEROXISOMAL BIOGENESIS FACTOR 3"/>
    <property type="match status" value="1"/>
</dbReference>
<sequence length="316" mass="35806">MTIVASVFGGGYLAYHIYDRSWMRCRTHSHGRGPVRKRRFGSTKPDQSRSTTQIGQSPSNQEKEPSIKSTPPPEPESIPNGDHSSEPHPSLENSITTSSSPKIINPLDPTPTERAPSDETPASKPTTAPFPQDLARITRPTRRHGSPERSEIWREMIVVSFTRLFHVSIWVSPVDLTRHHVQLGLLGRDAYLAASSRSRSVMSREEELRDDEQVELWPEPVDSLDSPTERRYLTFSYWYLHQGWLVLARRTRIAVVDALASRNLKDFVSASDLLEIFDLVRKKVELEAGWISVQTIGDTSELKEFSSVILYYDLIG</sequence>